<dbReference type="Pfam" id="PF15892">
    <property type="entry name" value="BNR_4"/>
    <property type="match status" value="1"/>
</dbReference>
<accession>A0A1G7LNJ5</accession>
<protein>
    <submittedName>
        <fullName evidence="2">BNR repeat-containing family member</fullName>
    </submittedName>
</protein>
<proteinExistence type="predicted"/>
<dbReference type="EMBL" id="FNAN01000011">
    <property type="protein sequence ID" value="SDF50539.1"/>
    <property type="molecule type" value="Genomic_DNA"/>
</dbReference>
<reference evidence="3" key="1">
    <citation type="submission" date="2016-10" db="EMBL/GenBank/DDBJ databases">
        <authorList>
            <person name="Varghese N."/>
            <person name="Submissions S."/>
        </authorList>
    </citation>
    <scope>NUCLEOTIDE SEQUENCE [LARGE SCALE GENOMIC DNA]</scope>
    <source>
        <strain evidence="3">DSM 25329</strain>
    </source>
</reference>
<keyword evidence="1" id="KW-1133">Transmembrane helix</keyword>
<name>A0A1G7LNJ5_9BACT</name>
<gene>
    <name evidence="2" type="ORF">SAMN04487996_11127</name>
</gene>
<dbReference type="Proteomes" id="UP000198748">
    <property type="component" value="Unassembled WGS sequence"/>
</dbReference>
<evidence type="ECO:0000256" key="1">
    <source>
        <dbReference type="SAM" id="Phobius"/>
    </source>
</evidence>
<keyword evidence="1" id="KW-0472">Membrane</keyword>
<sequence>MTVLQKSRPVRKQLPTFMSFITFMTFMTVLTFMTFLTSVIIPATAQDNQFAEAEIIMKRANGFRGIWYMNQPSNDEYVYKYSGGLAVYPANHRPFAVYARAVDKTFFCFGGTDSTNSTLMHNVSYFDHRTGKVANPLTILDKKTTDAHDNPVISIDDRGYIWIFSTSHGISRPSYIHKSKRPYDISDFKLINATEIVNGKPQPFTNFSYFQVYPVKGKGFIALFTKYNKAGQRVIGYNTTADGEHWNEWKVLAHIEEGHYQISTERNGKIGVAFDYHPKGKGLNYRTNLHYLETSDFGKTWQNIGGEMVQLPLTSPQNPATVHDYASEKRNCYLLDITFDQQNKPAILVIASKGYEAGPANGPREWTLYRPGKEGWEHHIVTTSDNNYDMGSVYHVSKHSWRVVGPSVDGPQAYNPGGEVAMWRSDDGGRQWALERHLTRNSPMNHSYVRKPVHAQDGFYAIWADGHGRKPSESFIYFSNANGDVYRLPRQGNAPMLTPQPMK</sequence>
<dbReference type="AlphaFoldDB" id="A0A1G7LNJ5"/>
<dbReference type="InterPro" id="IPR036278">
    <property type="entry name" value="Sialidase_sf"/>
</dbReference>
<dbReference type="SUPFAM" id="SSF50939">
    <property type="entry name" value="Sialidases"/>
    <property type="match status" value="1"/>
</dbReference>
<dbReference type="STRING" id="659014.SAMN04487996_11127"/>
<evidence type="ECO:0000313" key="3">
    <source>
        <dbReference type="Proteomes" id="UP000198748"/>
    </source>
</evidence>
<keyword evidence="3" id="KW-1185">Reference proteome</keyword>
<evidence type="ECO:0000313" key="2">
    <source>
        <dbReference type="EMBL" id="SDF50539.1"/>
    </source>
</evidence>
<keyword evidence="1" id="KW-0812">Transmembrane</keyword>
<feature type="transmembrane region" description="Helical" evidence="1">
    <location>
        <begin position="20"/>
        <end position="41"/>
    </location>
</feature>
<organism evidence="2 3">
    <name type="scientific">Dyadobacter soli</name>
    <dbReference type="NCBI Taxonomy" id="659014"/>
    <lineage>
        <taxon>Bacteria</taxon>
        <taxon>Pseudomonadati</taxon>
        <taxon>Bacteroidota</taxon>
        <taxon>Cytophagia</taxon>
        <taxon>Cytophagales</taxon>
        <taxon>Spirosomataceae</taxon>
        <taxon>Dyadobacter</taxon>
    </lineage>
</organism>